<gene>
    <name evidence="2" type="ORF">BCR42DRAFT_178511</name>
</gene>
<organism evidence="2 3">
    <name type="scientific">Absidia repens</name>
    <dbReference type="NCBI Taxonomy" id="90262"/>
    <lineage>
        <taxon>Eukaryota</taxon>
        <taxon>Fungi</taxon>
        <taxon>Fungi incertae sedis</taxon>
        <taxon>Mucoromycota</taxon>
        <taxon>Mucoromycotina</taxon>
        <taxon>Mucoromycetes</taxon>
        <taxon>Mucorales</taxon>
        <taxon>Cunninghamellaceae</taxon>
        <taxon>Absidia</taxon>
    </lineage>
</organism>
<feature type="compositionally biased region" description="Basic and acidic residues" evidence="1">
    <location>
        <begin position="124"/>
        <end position="142"/>
    </location>
</feature>
<keyword evidence="3" id="KW-1185">Reference proteome</keyword>
<name>A0A1X2HZ67_9FUNG</name>
<feature type="compositionally biased region" description="Polar residues" evidence="1">
    <location>
        <begin position="50"/>
        <end position="76"/>
    </location>
</feature>
<sequence>MYRKRQQRQQFQLETMDPRAANAFNGYDALQKPTLEDDDEDHGNQPAYRMSSTSTPTGPQSDQSTSTMVTPQTVSTAAAAASASPFKVKPSDDIITTMAHDGPPGIEPPPTTTVFPPHTFSYEVADRNDSHTSIKPHDAKIE</sequence>
<proteinExistence type="predicted"/>
<dbReference type="Proteomes" id="UP000193560">
    <property type="component" value="Unassembled WGS sequence"/>
</dbReference>
<comment type="caution">
    <text evidence="2">The sequence shown here is derived from an EMBL/GenBank/DDBJ whole genome shotgun (WGS) entry which is preliminary data.</text>
</comment>
<evidence type="ECO:0000313" key="2">
    <source>
        <dbReference type="EMBL" id="ORZ05641.1"/>
    </source>
</evidence>
<reference evidence="2 3" key="1">
    <citation type="submission" date="2016-07" db="EMBL/GenBank/DDBJ databases">
        <title>Pervasive Adenine N6-methylation of Active Genes in Fungi.</title>
        <authorList>
            <consortium name="DOE Joint Genome Institute"/>
            <person name="Mondo S.J."/>
            <person name="Dannebaum R.O."/>
            <person name="Kuo R.C."/>
            <person name="Labutti K."/>
            <person name="Haridas S."/>
            <person name="Kuo A."/>
            <person name="Salamov A."/>
            <person name="Ahrendt S.R."/>
            <person name="Lipzen A."/>
            <person name="Sullivan W."/>
            <person name="Andreopoulos W.B."/>
            <person name="Clum A."/>
            <person name="Lindquist E."/>
            <person name="Daum C."/>
            <person name="Ramamoorthy G.K."/>
            <person name="Gryganskyi A."/>
            <person name="Culley D."/>
            <person name="Magnuson J.K."/>
            <person name="James T.Y."/>
            <person name="O'Malley M.A."/>
            <person name="Stajich J.E."/>
            <person name="Spatafora J.W."/>
            <person name="Visel A."/>
            <person name="Grigoriev I.V."/>
        </authorList>
    </citation>
    <scope>NUCLEOTIDE SEQUENCE [LARGE SCALE GENOMIC DNA]</scope>
    <source>
        <strain evidence="2 3">NRRL 1336</strain>
    </source>
</reference>
<evidence type="ECO:0000256" key="1">
    <source>
        <dbReference type="SAM" id="MobiDB-lite"/>
    </source>
</evidence>
<dbReference type="AlphaFoldDB" id="A0A1X2HZ67"/>
<feature type="region of interest" description="Disordered" evidence="1">
    <location>
        <begin position="1"/>
        <end position="142"/>
    </location>
</feature>
<accession>A0A1X2HZ67</accession>
<evidence type="ECO:0000313" key="3">
    <source>
        <dbReference type="Proteomes" id="UP000193560"/>
    </source>
</evidence>
<protein>
    <submittedName>
        <fullName evidence="2">Uncharacterized protein</fullName>
    </submittedName>
</protein>
<dbReference type="EMBL" id="MCGE01000043">
    <property type="protein sequence ID" value="ORZ05641.1"/>
    <property type="molecule type" value="Genomic_DNA"/>
</dbReference>